<evidence type="ECO:0000313" key="8">
    <source>
        <dbReference type="EMBL" id="MDN7242133.1"/>
    </source>
</evidence>
<accession>A0ABT8N2M2</accession>
<dbReference type="InterPro" id="IPR009057">
    <property type="entry name" value="Homeodomain-like_sf"/>
</dbReference>
<dbReference type="InterPro" id="IPR011006">
    <property type="entry name" value="CheY-like_superfamily"/>
</dbReference>
<sequence>MNFNKIRTVIVDDESRIRRGIEKLVLSCGEEWEIVGSFGDGIELIEAFEKEPFKFDVLLTDIRMPVVDGLALIKKMKEVTFFYPIVISGFDDFNYLRVALREGALDYLLKPIDREEFKKQLEVLKQKIKNQREEQEQVIVLQEKAKKLSYIKQVEKLDEAVKGFEFDISIMDWTSEFPQGFYTLMQITIDQPLSYSRTMAKEEWHTWILANENIINELLESSGMDFWKWRGEPSGYWVLLCSKENESEKVFKEEIQNFVCELQSNAQNILPFTNSVAISRSFRDLTYLQTIAKDVLALMQYRTAFGNNQILLQDIGEIFTPDSELRNAGELQQLIQRIIQALERMNEAELKKQISLFTDELHFLRSSSETEFFLQSLSIQLINYVIKCTPRINNDLLDLQDMVSLLRKSKNAEELRTEIESLVMAVYQNLSVMSKDKVHNQTTAAKEWILENLQENITIEKIAGQVYMNPTYFCEFFKNETGETVLDFVTRSRINKARELILTTNLKVYEISGQVGYTDTKYFSKLFKKYYGELPSKFKEKLKSQK</sequence>
<evidence type="ECO:0000313" key="9">
    <source>
        <dbReference type="Proteomes" id="UP001172055"/>
    </source>
</evidence>
<dbReference type="InterPro" id="IPR001789">
    <property type="entry name" value="Sig_transdc_resp-reg_receiver"/>
</dbReference>
<dbReference type="PANTHER" id="PTHR43280:SF2">
    <property type="entry name" value="HTH-TYPE TRANSCRIPTIONAL REGULATOR EXSA"/>
    <property type="match status" value="1"/>
</dbReference>
<keyword evidence="3" id="KW-0804">Transcription</keyword>
<dbReference type="InterPro" id="IPR020449">
    <property type="entry name" value="Tscrpt_reg_AraC-type_HTH"/>
</dbReference>
<feature type="modified residue" description="4-aspartylphosphate" evidence="4">
    <location>
        <position position="61"/>
    </location>
</feature>
<dbReference type="PROSITE" id="PS50110">
    <property type="entry name" value="RESPONSE_REGULATORY"/>
    <property type="match status" value="1"/>
</dbReference>
<dbReference type="SMART" id="SM00448">
    <property type="entry name" value="REC"/>
    <property type="match status" value="1"/>
</dbReference>
<dbReference type="Proteomes" id="UP001172055">
    <property type="component" value="Unassembled WGS sequence"/>
</dbReference>
<dbReference type="PANTHER" id="PTHR43280">
    <property type="entry name" value="ARAC-FAMILY TRANSCRIPTIONAL REGULATOR"/>
    <property type="match status" value="1"/>
</dbReference>
<dbReference type="SMART" id="SM00342">
    <property type="entry name" value="HTH_ARAC"/>
    <property type="match status" value="1"/>
</dbReference>
<keyword evidence="5" id="KW-0175">Coiled coil</keyword>
<dbReference type="PRINTS" id="PR00032">
    <property type="entry name" value="HTHARAC"/>
</dbReference>
<feature type="domain" description="HTH araC/xylS-type" evidence="6">
    <location>
        <begin position="443"/>
        <end position="541"/>
    </location>
</feature>
<gene>
    <name evidence="8" type="ORF">QWY14_10000</name>
</gene>
<evidence type="ECO:0000259" key="6">
    <source>
        <dbReference type="PROSITE" id="PS01124"/>
    </source>
</evidence>
<feature type="coiled-coil region" evidence="5">
    <location>
        <begin position="114"/>
        <end position="145"/>
    </location>
</feature>
<evidence type="ECO:0000256" key="3">
    <source>
        <dbReference type="ARBA" id="ARBA00023163"/>
    </source>
</evidence>
<dbReference type="Pfam" id="PF12833">
    <property type="entry name" value="HTH_18"/>
    <property type="match status" value="1"/>
</dbReference>
<name>A0ABT8N2M2_9BACL</name>
<evidence type="ECO:0000256" key="2">
    <source>
        <dbReference type="ARBA" id="ARBA00023125"/>
    </source>
</evidence>
<dbReference type="SUPFAM" id="SSF52172">
    <property type="entry name" value="CheY-like"/>
    <property type="match status" value="1"/>
</dbReference>
<feature type="domain" description="Response regulatory" evidence="7">
    <location>
        <begin position="7"/>
        <end position="125"/>
    </location>
</feature>
<evidence type="ECO:0000256" key="5">
    <source>
        <dbReference type="SAM" id="Coils"/>
    </source>
</evidence>
<proteinExistence type="predicted"/>
<dbReference type="Gene3D" id="3.40.50.2300">
    <property type="match status" value="1"/>
</dbReference>
<keyword evidence="9" id="KW-1185">Reference proteome</keyword>
<keyword evidence="1" id="KW-0805">Transcription regulation</keyword>
<dbReference type="Gene3D" id="1.10.10.60">
    <property type="entry name" value="Homeodomain-like"/>
    <property type="match status" value="2"/>
</dbReference>
<reference evidence="8 9" key="1">
    <citation type="submission" date="2023-06" db="EMBL/GenBank/DDBJ databases">
        <title>Novel species in genus Planococcus.</title>
        <authorList>
            <person name="Ning S."/>
        </authorList>
    </citation>
    <scope>NUCLEOTIDE SEQUENCE [LARGE SCALE GENOMIC DNA]</scope>
    <source>
        <strain evidence="8 9">N028</strain>
    </source>
</reference>
<organism evidence="8 9">
    <name type="scientific">Planococcus shixiaomingii</name>
    <dbReference type="NCBI Taxonomy" id="3058393"/>
    <lineage>
        <taxon>Bacteria</taxon>
        <taxon>Bacillati</taxon>
        <taxon>Bacillota</taxon>
        <taxon>Bacilli</taxon>
        <taxon>Bacillales</taxon>
        <taxon>Caryophanaceae</taxon>
        <taxon>Planococcus</taxon>
    </lineage>
</organism>
<dbReference type="SUPFAM" id="SSF46689">
    <property type="entry name" value="Homeodomain-like"/>
    <property type="match status" value="2"/>
</dbReference>
<evidence type="ECO:0000256" key="1">
    <source>
        <dbReference type="ARBA" id="ARBA00023015"/>
    </source>
</evidence>
<dbReference type="CDD" id="cd17536">
    <property type="entry name" value="REC_YesN-like"/>
    <property type="match status" value="1"/>
</dbReference>
<dbReference type="PROSITE" id="PS01124">
    <property type="entry name" value="HTH_ARAC_FAMILY_2"/>
    <property type="match status" value="1"/>
</dbReference>
<protein>
    <submittedName>
        <fullName evidence="8">Response regulator</fullName>
    </submittedName>
</protein>
<dbReference type="Pfam" id="PF00072">
    <property type="entry name" value="Response_reg"/>
    <property type="match status" value="1"/>
</dbReference>
<dbReference type="InterPro" id="IPR018060">
    <property type="entry name" value="HTH_AraC"/>
</dbReference>
<keyword evidence="2" id="KW-0238">DNA-binding</keyword>
<dbReference type="EMBL" id="JAUJWV010000001">
    <property type="protein sequence ID" value="MDN7242133.1"/>
    <property type="molecule type" value="Genomic_DNA"/>
</dbReference>
<evidence type="ECO:0000259" key="7">
    <source>
        <dbReference type="PROSITE" id="PS50110"/>
    </source>
</evidence>
<comment type="caution">
    <text evidence="8">The sequence shown here is derived from an EMBL/GenBank/DDBJ whole genome shotgun (WGS) entry which is preliminary data.</text>
</comment>
<evidence type="ECO:0000256" key="4">
    <source>
        <dbReference type="PROSITE-ProRule" id="PRU00169"/>
    </source>
</evidence>
<keyword evidence="4" id="KW-0597">Phosphoprotein</keyword>